<keyword evidence="7" id="KW-1185">Reference proteome</keyword>
<dbReference type="HAMAP" id="MF_01151">
    <property type="entry name" value="GrpE"/>
    <property type="match status" value="1"/>
</dbReference>
<dbReference type="SUPFAM" id="SSF51064">
    <property type="entry name" value="Head domain of nucleotide exchange factor GrpE"/>
    <property type="match status" value="1"/>
</dbReference>
<evidence type="ECO:0000313" key="7">
    <source>
        <dbReference type="Proteomes" id="UP001062263"/>
    </source>
</evidence>
<feature type="compositionally biased region" description="Low complexity" evidence="5">
    <location>
        <begin position="19"/>
        <end position="31"/>
    </location>
</feature>
<feature type="region of interest" description="Disordered" evidence="5">
    <location>
        <begin position="1"/>
        <end position="31"/>
    </location>
</feature>
<dbReference type="InterPro" id="IPR009012">
    <property type="entry name" value="GrpE_head"/>
</dbReference>
<dbReference type="Gene3D" id="2.30.22.10">
    <property type="entry name" value="Head domain of nucleotide exchange factor GrpE"/>
    <property type="match status" value="1"/>
</dbReference>
<dbReference type="SUPFAM" id="SSF58014">
    <property type="entry name" value="Coiled-coil domain of nucleotide exchange factor GrpE"/>
    <property type="match status" value="1"/>
</dbReference>
<comment type="similarity">
    <text evidence="1 3 4">Belongs to the GrpE family.</text>
</comment>
<organism evidence="6 7">
    <name type="scientific">Akkermansia biwaensis</name>
    <dbReference type="NCBI Taxonomy" id="2946555"/>
    <lineage>
        <taxon>Bacteria</taxon>
        <taxon>Pseudomonadati</taxon>
        <taxon>Verrucomicrobiota</taxon>
        <taxon>Verrucomicrobiia</taxon>
        <taxon>Verrucomicrobiales</taxon>
        <taxon>Akkermansiaceae</taxon>
        <taxon>Akkermansia</taxon>
    </lineage>
</organism>
<dbReference type="PANTHER" id="PTHR21237">
    <property type="entry name" value="GRPE PROTEIN"/>
    <property type="match status" value="1"/>
</dbReference>
<protein>
    <recommendedName>
        <fullName evidence="3">Protein GrpE</fullName>
    </recommendedName>
    <alternativeName>
        <fullName evidence="3">HSP-70 cofactor</fullName>
    </alternativeName>
</protein>
<proteinExistence type="inferred from homology"/>
<dbReference type="PRINTS" id="PR00773">
    <property type="entry name" value="GRPEPROTEIN"/>
</dbReference>
<dbReference type="CDD" id="cd00446">
    <property type="entry name" value="GrpE"/>
    <property type="match status" value="1"/>
</dbReference>
<dbReference type="InterPro" id="IPR000740">
    <property type="entry name" value="GrpE"/>
</dbReference>
<dbReference type="RefSeq" id="WP_215435379.1">
    <property type="nucleotide sequence ID" value="NZ_AP025943.1"/>
</dbReference>
<reference evidence="6" key="1">
    <citation type="submission" date="2022-06" db="EMBL/GenBank/DDBJ databases">
        <title>Akkermansia biwalacus sp. nov., an anaerobic mucin-degrading bacterium isolated from human intestine.</title>
        <authorList>
            <person name="Kobayashi Y."/>
            <person name="Inoue S."/>
            <person name="Kawahara T."/>
            <person name="Kohda N."/>
        </authorList>
    </citation>
    <scope>NUCLEOTIDE SEQUENCE</scope>
    <source>
        <strain evidence="6">WON2089</strain>
    </source>
</reference>
<dbReference type="Gene3D" id="3.90.20.20">
    <property type="match status" value="1"/>
</dbReference>
<evidence type="ECO:0000313" key="6">
    <source>
        <dbReference type="EMBL" id="BDL42730.1"/>
    </source>
</evidence>
<comment type="function">
    <text evidence="3">Participates actively in the response to hyperosmotic and heat shock by preventing the aggregation of stress-denatured proteins, in association with DnaK and GrpE. It is the nucleotide exchange factor for DnaK and may function as a thermosensor. Unfolded proteins bind initially to DnaJ; upon interaction with the DnaJ-bound protein, DnaK hydrolyzes its bound ATP, resulting in the formation of a stable complex. GrpE releases ADP from DnaK; ATP binding to DnaK triggers the release of the substrate protein, thus completing the reaction cycle. Several rounds of ATP-dependent interactions between DnaJ, DnaK and GrpE are required for fully efficient folding.</text>
</comment>
<evidence type="ECO:0000256" key="5">
    <source>
        <dbReference type="SAM" id="MobiDB-lite"/>
    </source>
</evidence>
<evidence type="ECO:0000256" key="1">
    <source>
        <dbReference type="ARBA" id="ARBA00009054"/>
    </source>
</evidence>
<keyword evidence="2 3" id="KW-0143">Chaperone</keyword>
<evidence type="ECO:0000256" key="2">
    <source>
        <dbReference type="ARBA" id="ARBA00023186"/>
    </source>
</evidence>
<dbReference type="EMBL" id="AP025943">
    <property type="protein sequence ID" value="BDL42730.1"/>
    <property type="molecule type" value="Genomic_DNA"/>
</dbReference>
<evidence type="ECO:0000256" key="4">
    <source>
        <dbReference type="RuleBase" id="RU004478"/>
    </source>
</evidence>
<sequence length="184" mass="20503">MSDEEQNQNADAGEKEILEQAQGAAAEEQEAVSSLEEELLKWRDSAMRTAAEYDNYRKRMVKEKEECAKFANQRLLEELLPVIDNFEMGMAAASADASSMIYVGMSMVKKQLDEFLASNGVQALDPVVGSMFDHATEEAIQREPSDQPEGTVLRVIRKGYTLKDRLLRPANVVVAHAPEPEPEV</sequence>
<gene>
    <name evidence="3" type="primary">grpE</name>
    <name evidence="6" type="ORF">Abiwalacus_03040</name>
</gene>
<dbReference type="Proteomes" id="UP001062263">
    <property type="component" value="Chromosome"/>
</dbReference>
<dbReference type="InterPro" id="IPR013805">
    <property type="entry name" value="GrpE_CC"/>
</dbReference>
<evidence type="ECO:0000256" key="3">
    <source>
        <dbReference type="HAMAP-Rule" id="MF_01151"/>
    </source>
</evidence>
<comment type="subcellular location">
    <subcellularLocation>
        <location evidence="3">Cytoplasm</location>
    </subcellularLocation>
</comment>
<keyword evidence="3" id="KW-0963">Cytoplasm</keyword>
<comment type="subunit">
    <text evidence="3">Homodimer.</text>
</comment>
<dbReference type="PANTHER" id="PTHR21237:SF23">
    <property type="entry name" value="GRPE PROTEIN HOMOLOG, MITOCHONDRIAL"/>
    <property type="match status" value="1"/>
</dbReference>
<accession>A0ABM7ZDB9</accession>
<keyword evidence="3" id="KW-0346">Stress response</keyword>
<dbReference type="Pfam" id="PF01025">
    <property type="entry name" value="GrpE"/>
    <property type="match status" value="1"/>
</dbReference>
<name>A0ABM7ZDB9_9BACT</name>